<dbReference type="SUPFAM" id="SSF64383">
    <property type="entry name" value="Cell-division protein ZipA, C-terminal domain"/>
    <property type="match status" value="1"/>
</dbReference>
<protein>
    <recommendedName>
        <fullName evidence="8 9">Cell division protein ZipA</fullName>
    </recommendedName>
</protein>
<sequence length="329" mass="36399">MELSIRDWLLIIGILLLMAVALDGIRRARQERRNQVRLSRNAKRAARKAEDEDPFNSELPNGGARVADNKNMSAEDLSPRPTLNTADDELSPEAVAASPENLGAGHADVVGDDIDPLFTDPFKVQRQPTERASSFSLSTKDGESDRVDASRTTDSHSDDLAMPTIKAQQVADVGVELDDNPYIESDPEDILVLHACAPKGKPFDGARLRKILDACDCRLARQHIYHRFERENGHGGVQFSIANMVEPGTFVDIDREDFSSPGVSFFLRLPGADDPTEAYNCMIEVAQALVRNLGGSLKDEAHSTATEQTLEHGRERIREFLKRKLLKSN</sequence>
<evidence type="ECO:0000259" key="11">
    <source>
        <dbReference type="SMART" id="SM00771"/>
    </source>
</evidence>
<evidence type="ECO:0000256" key="1">
    <source>
        <dbReference type="ARBA" id="ARBA00022475"/>
    </source>
</evidence>
<dbReference type="PANTHER" id="PTHR38685:SF1">
    <property type="entry name" value="CELL DIVISION PROTEIN ZIPA"/>
    <property type="match status" value="1"/>
</dbReference>
<name>A0A5S9Q8W1_9GAMM</name>
<comment type="similarity">
    <text evidence="8 9">Belongs to the ZipA family.</text>
</comment>
<dbReference type="InterPro" id="IPR011919">
    <property type="entry name" value="Cell_div_ZipA"/>
</dbReference>
<keyword evidence="2 8" id="KW-0997">Cell inner membrane</keyword>
<keyword evidence="5 8" id="KW-1133">Transmembrane helix</keyword>
<comment type="subcellular location">
    <subcellularLocation>
        <location evidence="8">Cell inner membrane</location>
        <topology evidence="8">Single-pass type I membrane protein</topology>
    </subcellularLocation>
    <text evidence="8">Localizes to the Z ring in an FtsZ-dependent manner.</text>
</comment>
<dbReference type="Pfam" id="PF04354">
    <property type="entry name" value="ZipA_C"/>
    <property type="match status" value="1"/>
</dbReference>
<feature type="region of interest" description="Disordered" evidence="10">
    <location>
        <begin position="118"/>
        <end position="158"/>
    </location>
</feature>
<accession>A0A5S9Q8W1</accession>
<dbReference type="GO" id="GO:0005886">
    <property type="term" value="C:plasma membrane"/>
    <property type="evidence" value="ECO:0007669"/>
    <property type="project" value="UniProtKB-SubCell"/>
</dbReference>
<evidence type="ECO:0000256" key="8">
    <source>
        <dbReference type="HAMAP-Rule" id="MF_00509"/>
    </source>
</evidence>
<keyword evidence="4 8" id="KW-0812">Transmembrane</keyword>
<proteinExistence type="inferred from homology"/>
<dbReference type="OrthoDB" id="7054914at2"/>
<comment type="function">
    <text evidence="8 9">Essential cell division protein that stabilizes the FtsZ protofilaments by cross-linking them and that serves as a cytoplasmic membrane anchor for the Z ring. Also required for the recruitment to the septal ring of downstream cell division proteins.</text>
</comment>
<dbReference type="GO" id="GO:0000917">
    <property type="term" value="P:division septum assembly"/>
    <property type="evidence" value="ECO:0007669"/>
    <property type="project" value="TreeGrafter"/>
</dbReference>
<dbReference type="Proteomes" id="UP000434580">
    <property type="component" value="Unassembled WGS sequence"/>
</dbReference>
<dbReference type="PANTHER" id="PTHR38685">
    <property type="entry name" value="CELL DIVISION PROTEIN ZIPA"/>
    <property type="match status" value="1"/>
</dbReference>
<evidence type="ECO:0000256" key="7">
    <source>
        <dbReference type="ARBA" id="ARBA00023306"/>
    </source>
</evidence>
<evidence type="ECO:0000256" key="3">
    <source>
        <dbReference type="ARBA" id="ARBA00022618"/>
    </source>
</evidence>
<dbReference type="GO" id="GO:0043093">
    <property type="term" value="P:FtsZ-dependent cytokinesis"/>
    <property type="evidence" value="ECO:0007669"/>
    <property type="project" value="UniProtKB-UniRule"/>
</dbReference>
<dbReference type="SMART" id="SM00771">
    <property type="entry name" value="ZipA_C"/>
    <property type="match status" value="1"/>
</dbReference>
<evidence type="ECO:0000256" key="6">
    <source>
        <dbReference type="ARBA" id="ARBA00023136"/>
    </source>
</evidence>
<dbReference type="InterPro" id="IPR007449">
    <property type="entry name" value="ZipA_FtsZ-bd_C"/>
</dbReference>
<feature type="compositionally biased region" description="Polar residues" evidence="10">
    <location>
        <begin position="126"/>
        <end position="139"/>
    </location>
</feature>
<dbReference type="Gene3D" id="3.30.1400.10">
    <property type="entry name" value="ZipA, C-terminal FtsZ-binding domain"/>
    <property type="match status" value="1"/>
</dbReference>
<evidence type="ECO:0000256" key="10">
    <source>
        <dbReference type="SAM" id="MobiDB-lite"/>
    </source>
</evidence>
<evidence type="ECO:0000313" key="13">
    <source>
        <dbReference type="Proteomes" id="UP000434580"/>
    </source>
</evidence>
<reference evidence="12 13" key="1">
    <citation type="submission" date="2019-11" db="EMBL/GenBank/DDBJ databases">
        <authorList>
            <person name="Holert J."/>
        </authorList>
    </citation>
    <scope>NUCLEOTIDE SEQUENCE [LARGE SCALE GENOMIC DNA]</scope>
    <source>
        <strain evidence="12">BC5_2</strain>
    </source>
</reference>
<comment type="subunit">
    <text evidence="8">Interacts with FtsZ via their C-terminal domains.</text>
</comment>
<dbReference type="EMBL" id="CACSII010000017">
    <property type="protein sequence ID" value="CAA0113657.1"/>
    <property type="molecule type" value="Genomic_DNA"/>
</dbReference>
<dbReference type="AlphaFoldDB" id="A0A5S9Q8W1"/>
<dbReference type="HAMAP" id="MF_00509">
    <property type="entry name" value="ZipA"/>
    <property type="match status" value="1"/>
</dbReference>
<evidence type="ECO:0000256" key="5">
    <source>
        <dbReference type="ARBA" id="ARBA00022989"/>
    </source>
</evidence>
<gene>
    <name evidence="8 12" type="primary">zipA</name>
    <name evidence="12" type="ORF">DPBNPPHM_01705</name>
</gene>
<evidence type="ECO:0000313" key="12">
    <source>
        <dbReference type="EMBL" id="CAA0113657.1"/>
    </source>
</evidence>
<dbReference type="InterPro" id="IPR036765">
    <property type="entry name" value="ZipA_FtsZ-bd_C_sf"/>
</dbReference>
<keyword evidence="1 8" id="KW-1003">Cell membrane</keyword>
<keyword evidence="6 8" id="KW-0472">Membrane</keyword>
<evidence type="ECO:0000256" key="4">
    <source>
        <dbReference type="ARBA" id="ARBA00022692"/>
    </source>
</evidence>
<dbReference type="GO" id="GO:0032153">
    <property type="term" value="C:cell division site"/>
    <property type="evidence" value="ECO:0007669"/>
    <property type="project" value="UniProtKB-UniRule"/>
</dbReference>
<keyword evidence="7 8" id="KW-0131">Cell cycle</keyword>
<dbReference type="NCBIfam" id="TIGR02205">
    <property type="entry name" value="septum_zipA"/>
    <property type="match status" value="1"/>
</dbReference>
<evidence type="ECO:0000256" key="9">
    <source>
        <dbReference type="RuleBase" id="RU003612"/>
    </source>
</evidence>
<organism evidence="12 13">
    <name type="scientific">BD1-7 clade bacterium</name>
    <dbReference type="NCBI Taxonomy" id="2029982"/>
    <lineage>
        <taxon>Bacteria</taxon>
        <taxon>Pseudomonadati</taxon>
        <taxon>Pseudomonadota</taxon>
        <taxon>Gammaproteobacteria</taxon>
        <taxon>Cellvibrionales</taxon>
        <taxon>Spongiibacteraceae</taxon>
        <taxon>BD1-7 clade</taxon>
    </lineage>
</organism>
<feature type="region of interest" description="Disordered" evidence="10">
    <location>
        <begin position="32"/>
        <end position="87"/>
    </location>
</feature>
<keyword evidence="3 8" id="KW-0132">Cell division</keyword>
<feature type="domain" description="ZipA C-terminal FtsZ-binding" evidence="11">
    <location>
        <begin position="187"/>
        <end position="317"/>
    </location>
</feature>
<feature type="compositionally biased region" description="Basic and acidic residues" evidence="10">
    <location>
        <begin position="140"/>
        <end position="158"/>
    </location>
</feature>
<evidence type="ECO:0000256" key="2">
    <source>
        <dbReference type="ARBA" id="ARBA00022519"/>
    </source>
</evidence>